<dbReference type="Proteomes" id="UP000032025">
    <property type="component" value="Unassembled WGS sequence"/>
</dbReference>
<gene>
    <name evidence="9" type="ORF">SP6_30_02470</name>
</gene>
<dbReference type="NCBIfam" id="TIGR01244">
    <property type="entry name" value="TIGR01244 family sulfur transferase"/>
    <property type="match status" value="1"/>
</dbReference>
<accession>A0A0C9MTR5</accession>
<dbReference type="FunFam" id="3.50.50.60:FF:000034">
    <property type="entry name" value="sulfide:quinone oxidoreductase, mitochondrial"/>
    <property type="match status" value="1"/>
</dbReference>
<sequence length="551" mass="59083">MAFKPLDDGIAVSPQITLDDVAEAARQGYRSIISNRPDEEEAGQLTADAIRAEAERHGLTFTHIPIAPGKATPIDSAAMAQALETLPKPILAFCRSGMRSATLWALSKAGQGSADRLIDKAAAAGYDLAALAPRLRAPSPSASFDVVIVGGGSAGIATAASILKRNARLTIAIVDPAQDHYYQPGWTLVGAGVFRAQDTRRAEADVMPKGVTWLQVAATGFDPDRHAVALADGRMLTYRVLVAAPGLRLAWEAIAGLEDTLGRNGVTSNYLYDLAPYTHRLVQEMTSGRALFSQPPMPIKCAGAPQKAMYLSCDIWRRAGLLPGIDVEFHNAGAVLFGVSTYVPALMDYIARYGIDLRLESNLVAVDGARRVATFECKRDGRTETIERAFDMLHVVPPHVSHDWVAKSPLAAPSGFIDVDEATLRHKRYDDVFALGDGAGTSNAKTAAAARQQAPVVAVNVLAALEGKPPAADYDGYGSCPLTVERGKIVLAEFGYGGKLLPTFPKWLVDGARPTRAAWFLKERMLPPLYWQGMLKGRELLARPHRIGAAS</sequence>
<evidence type="ECO:0000259" key="7">
    <source>
        <dbReference type="Pfam" id="PF04273"/>
    </source>
</evidence>
<comment type="caution">
    <text evidence="9">The sequence shown here is derived from an EMBL/GenBank/DDBJ whole genome shotgun (WGS) entry which is preliminary data.</text>
</comment>
<evidence type="ECO:0000313" key="9">
    <source>
        <dbReference type="EMBL" id="GAN14106.1"/>
    </source>
</evidence>
<dbReference type="SUPFAM" id="SSF51905">
    <property type="entry name" value="FAD/NAD(P)-binding domain"/>
    <property type="match status" value="1"/>
</dbReference>
<dbReference type="GeneID" id="78528730"/>
<evidence type="ECO:0000256" key="5">
    <source>
        <dbReference type="ARBA" id="ARBA00022946"/>
    </source>
</evidence>
<keyword evidence="10" id="KW-1185">Reference proteome</keyword>
<dbReference type="Gene3D" id="3.90.190.10">
    <property type="entry name" value="Protein tyrosine phosphatase superfamily"/>
    <property type="match status" value="1"/>
</dbReference>
<feature type="domain" description="Beta-lactamase hydrolase-like protein phosphatase-like" evidence="7">
    <location>
        <begin position="5"/>
        <end position="110"/>
    </location>
</feature>
<protein>
    <submittedName>
        <fullName evidence="9">DNA, contig: SP630</fullName>
    </submittedName>
</protein>
<dbReference type="EMBL" id="BBJS01000030">
    <property type="protein sequence ID" value="GAN14106.1"/>
    <property type="molecule type" value="Genomic_DNA"/>
</dbReference>
<dbReference type="SUPFAM" id="SSF52799">
    <property type="entry name" value="(Phosphotyrosine protein) phosphatases II"/>
    <property type="match status" value="1"/>
</dbReference>
<dbReference type="PANTHER" id="PTHR10632:SF2">
    <property type="entry name" value="SULFIDE:QUINONE OXIDOREDUCTASE, MITOCHONDRIAL"/>
    <property type="match status" value="1"/>
</dbReference>
<keyword evidence="2" id="KW-0285">Flavoprotein</keyword>
<dbReference type="AlphaFoldDB" id="A0A0C9MTR5"/>
<evidence type="ECO:0000313" key="10">
    <source>
        <dbReference type="Proteomes" id="UP000032025"/>
    </source>
</evidence>
<keyword evidence="5" id="KW-0809">Transit peptide</keyword>
<evidence type="ECO:0000256" key="4">
    <source>
        <dbReference type="ARBA" id="ARBA00022827"/>
    </source>
</evidence>
<keyword evidence="4" id="KW-0274">FAD</keyword>
<dbReference type="Pfam" id="PF04273">
    <property type="entry name" value="BLH_phosphatase"/>
    <property type="match status" value="1"/>
</dbReference>
<dbReference type="Pfam" id="PF07992">
    <property type="entry name" value="Pyr_redox_2"/>
    <property type="match status" value="1"/>
</dbReference>
<dbReference type="GO" id="GO:0070221">
    <property type="term" value="P:sulfide oxidation, using sulfide:quinone oxidoreductase"/>
    <property type="evidence" value="ECO:0007669"/>
    <property type="project" value="TreeGrafter"/>
</dbReference>
<dbReference type="InterPro" id="IPR023753">
    <property type="entry name" value="FAD/NAD-binding_dom"/>
</dbReference>
<dbReference type="GO" id="GO:0070224">
    <property type="term" value="F:sulfide:quinone oxidoreductase activity"/>
    <property type="evidence" value="ECO:0007669"/>
    <property type="project" value="TreeGrafter"/>
</dbReference>
<evidence type="ECO:0000256" key="6">
    <source>
        <dbReference type="ARBA" id="ARBA00023002"/>
    </source>
</evidence>
<dbReference type="PANTHER" id="PTHR10632">
    <property type="entry name" value="SULFIDE:QUINONE OXIDOREDUCTASE"/>
    <property type="match status" value="1"/>
</dbReference>
<dbReference type="InterPro" id="IPR005939">
    <property type="entry name" value="BLH_phosphatase-like"/>
</dbReference>
<dbReference type="GO" id="GO:0071949">
    <property type="term" value="F:FAD binding"/>
    <property type="evidence" value="ECO:0007669"/>
    <property type="project" value="TreeGrafter"/>
</dbReference>
<comment type="cofactor">
    <cofactor evidence="1">
        <name>FAD</name>
        <dbReference type="ChEBI" id="CHEBI:57692"/>
    </cofactor>
</comment>
<keyword evidence="6" id="KW-0560">Oxidoreductase</keyword>
<dbReference type="InterPro" id="IPR036188">
    <property type="entry name" value="FAD/NAD-bd_sf"/>
</dbReference>
<dbReference type="GO" id="GO:0048038">
    <property type="term" value="F:quinone binding"/>
    <property type="evidence" value="ECO:0007669"/>
    <property type="project" value="UniProtKB-KW"/>
</dbReference>
<dbReference type="Gene3D" id="3.50.50.60">
    <property type="entry name" value="FAD/NAD(P)-binding domain"/>
    <property type="match status" value="2"/>
</dbReference>
<evidence type="ECO:0000256" key="2">
    <source>
        <dbReference type="ARBA" id="ARBA00022630"/>
    </source>
</evidence>
<evidence type="ECO:0000259" key="8">
    <source>
        <dbReference type="Pfam" id="PF07992"/>
    </source>
</evidence>
<evidence type="ECO:0000256" key="3">
    <source>
        <dbReference type="ARBA" id="ARBA00022719"/>
    </source>
</evidence>
<keyword evidence="3" id="KW-0874">Quinone</keyword>
<name>A0A0C9MTR5_SPHPI</name>
<dbReference type="InterPro" id="IPR029021">
    <property type="entry name" value="Prot-tyrosine_phosphatase-like"/>
</dbReference>
<dbReference type="GO" id="GO:0016787">
    <property type="term" value="F:hydrolase activity"/>
    <property type="evidence" value="ECO:0007669"/>
    <property type="project" value="InterPro"/>
</dbReference>
<dbReference type="InterPro" id="IPR015904">
    <property type="entry name" value="Sulphide_quinone_reductase"/>
</dbReference>
<reference evidence="9 10" key="1">
    <citation type="submission" date="2014-08" db="EMBL/GenBank/DDBJ databases">
        <title>Whole genome shotgun sequence of Sphingomonas paucimobilis NBRC 13935.</title>
        <authorList>
            <person name="Hosoyama A."/>
            <person name="Hashimoto M."/>
            <person name="Hosoyama Y."/>
            <person name="Noguchi M."/>
            <person name="Uohara A."/>
            <person name="Ohji S."/>
            <person name="Katano-Makiyama Y."/>
            <person name="Ichikawa N."/>
            <person name="Kimura A."/>
            <person name="Yamazoe A."/>
            <person name="Fujita N."/>
        </authorList>
    </citation>
    <scope>NUCLEOTIDE SEQUENCE [LARGE SCALE GENOMIC DNA]</scope>
    <source>
        <strain evidence="9 10">NBRC 13935</strain>
    </source>
</reference>
<proteinExistence type="predicted"/>
<organism evidence="9 10">
    <name type="scientific">Sphingomonas paucimobilis NBRC 13935</name>
    <dbReference type="NCBI Taxonomy" id="1219050"/>
    <lineage>
        <taxon>Bacteria</taxon>
        <taxon>Pseudomonadati</taxon>
        <taxon>Pseudomonadota</taxon>
        <taxon>Alphaproteobacteria</taxon>
        <taxon>Sphingomonadales</taxon>
        <taxon>Sphingomonadaceae</taxon>
        <taxon>Sphingomonas</taxon>
    </lineage>
</organism>
<evidence type="ECO:0000256" key="1">
    <source>
        <dbReference type="ARBA" id="ARBA00001974"/>
    </source>
</evidence>
<dbReference type="RefSeq" id="WP_007404953.1">
    <property type="nucleotide sequence ID" value="NZ_BBJS01000030.1"/>
</dbReference>
<feature type="domain" description="FAD/NAD(P)-binding" evidence="8">
    <location>
        <begin position="144"/>
        <end position="257"/>
    </location>
</feature>